<keyword evidence="2" id="KW-1185">Reference proteome</keyword>
<reference evidence="1" key="1">
    <citation type="submission" date="2018-11" db="EMBL/GenBank/DDBJ databases">
        <title>FDA dAtabase for Regulatory Grade micrObial Sequences (FDA-ARGOS): Supporting development and validation of Infectious Disease Dx tests.</title>
        <authorList>
            <person name="Bliska J."/>
            <person name="Cleland M.-M."/>
            <person name="Tallon L."/>
            <person name="Sadzewicz L."/>
            <person name="Zhao X."/>
            <person name="Vavikolanu K."/>
            <person name="Mehta A."/>
            <person name="Aluvathingal J."/>
            <person name="Nadendla S."/>
            <person name="Yan Y."/>
            <person name="Sichtig H."/>
        </authorList>
    </citation>
    <scope>NUCLEOTIDE SEQUENCE [LARGE SCALE GENOMIC DNA]</scope>
    <source>
        <strain evidence="1">FDAARGOS_581</strain>
    </source>
</reference>
<evidence type="ECO:0000313" key="2">
    <source>
        <dbReference type="Proteomes" id="UP000268669"/>
    </source>
</evidence>
<organism evidence="1 2">
    <name type="scientific">Yersinia pseudotuberculosis</name>
    <dbReference type="NCBI Taxonomy" id="633"/>
    <lineage>
        <taxon>Bacteria</taxon>
        <taxon>Pseudomonadati</taxon>
        <taxon>Pseudomonadota</taxon>
        <taxon>Gammaproteobacteria</taxon>
        <taxon>Enterobacterales</taxon>
        <taxon>Yersiniaceae</taxon>
        <taxon>Yersinia</taxon>
    </lineage>
</organism>
<gene>
    <name evidence="1" type="ORF">EGX47_02775</name>
</gene>
<dbReference type="RefSeq" id="WP_057532326.1">
    <property type="nucleotide sequence ID" value="NZ_CP033713.1"/>
</dbReference>
<dbReference type="Proteomes" id="UP000268669">
    <property type="component" value="Chromosome"/>
</dbReference>
<name>A0ABN5R0Y1_YERPU</name>
<evidence type="ECO:0000313" key="1">
    <source>
        <dbReference type="EMBL" id="AYW90366.1"/>
    </source>
</evidence>
<proteinExistence type="predicted"/>
<accession>A0ABN5R0Y1</accession>
<protein>
    <submittedName>
        <fullName evidence="1">Uncharacterized protein</fullName>
    </submittedName>
</protein>
<sequence length="301" mass="34222">MKNMKRKFSMTEQPAPSWLEIMNQKIGVSMPDMSSVSKENARRVSALNNVSTLILSKLIKSESFEAADLYNSYGGLASKLDQCRDHPCGSMACAQCAAAAQLFFMAHHFSKHCYSEHHIVVTLDFNSESLSNTLLRDRPYLLAKLLVEHGQKLARHLKLKGVVGEIVGSWTMEYRTFAQRPSANHWAPQLRLLVPDDKKILGILQMYMQRKGHRHINEMLISTPMRTAVSEDQTAASNSVFYPNWSEVPCFVDSNLQLIKGVPCPLNQGSLPKALLALDIFDRETWMFEYIQPVMNYYLNY</sequence>
<dbReference type="EMBL" id="CP033713">
    <property type="protein sequence ID" value="AYW90366.1"/>
    <property type="molecule type" value="Genomic_DNA"/>
</dbReference>